<dbReference type="InterPro" id="IPR002328">
    <property type="entry name" value="ADH_Zn_CS"/>
</dbReference>
<feature type="domain" description="Alcohol dehydrogenase-like C-terminal" evidence="6">
    <location>
        <begin position="189"/>
        <end position="255"/>
    </location>
</feature>
<evidence type="ECO:0000256" key="5">
    <source>
        <dbReference type="RuleBase" id="RU361277"/>
    </source>
</evidence>
<evidence type="ECO:0000259" key="6">
    <source>
        <dbReference type="Pfam" id="PF00107"/>
    </source>
</evidence>
<keyword evidence="2 5" id="KW-0479">Metal-binding</keyword>
<dbReference type="Pfam" id="PF08240">
    <property type="entry name" value="ADH_N"/>
    <property type="match status" value="1"/>
</dbReference>
<reference evidence="8 9" key="1">
    <citation type="submission" date="2021-01" db="EMBL/GenBank/DDBJ databases">
        <title>Sequencing the genomes of 1000 actinobacteria strains.</title>
        <authorList>
            <person name="Klenk H.-P."/>
        </authorList>
    </citation>
    <scope>NUCLEOTIDE SEQUENCE [LARGE SCALE GENOMIC DNA]</scope>
    <source>
        <strain evidence="8 9">DSM 18662</strain>
    </source>
</reference>
<dbReference type="InterPro" id="IPR011032">
    <property type="entry name" value="GroES-like_sf"/>
</dbReference>
<keyword evidence="4" id="KW-0560">Oxidoreductase</keyword>
<evidence type="ECO:0000259" key="7">
    <source>
        <dbReference type="Pfam" id="PF08240"/>
    </source>
</evidence>
<dbReference type="SUPFAM" id="SSF50129">
    <property type="entry name" value="GroES-like"/>
    <property type="match status" value="1"/>
</dbReference>
<accession>A0ABS2RG25</accession>
<dbReference type="Gene3D" id="3.90.180.10">
    <property type="entry name" value="Medium-chain alcohol dehydrogenases, catalytic domain"/>
    <property type="match status" value="1"/>
</dbReference>
<gene>
    <name evidence="8" type="ORF">JOE57_000564</name>
</gene>
<evidence type="ECO:0000256" key="4">
    <source>
        <dbReference type="ARBA" id="ARBA00023002"/>
    </source>
</evidence>
<sequence length="391" mass="42088">MKAVTWQGRRSMVTTDVDDPTIQQDTDAIIRITTTAICGSDLHLYEVLGPFMTKGDVVGHESMGVVEAVGSAVTRLQVGDRVVVPFNISCGDCYMCRQGLQSQCETTQVHEYGSGAALFGYSKLYGSVPGGQAELLRVPFADYGPIKVEGDFLDEQYLYLSDILPTAWQAVKYADVEQGGSLAVLGLGPVGQLASRIGTVLGLQVIGVEPVAERRQMAERHGVSTLDLDDDVAEQLQAMTSGRGPDAVIDAVGMEAHGSPVAAFAHKATALLPDKVAEKAMTTAGLDRLAAIQLGIQAVRRGGTLSISGVYGGQADPLPLMTMFDKQLQLRMGQCNVRRWTEDLLPYVEREDDPFGLTDLATHRLTLDDAPKGYDLFQRKADGCIKVLLKP</sequence>
<comment type="caution">
    <text evidence="8">The sequence shown here is derived from an EMBL/GenBank/DDBJ whole genome shotgun (WGS) entry which is preliminary data.</text>
</comment>
<dbReference type="Gene3D" id="3.40.50.720">
    <property type="entry name" value="NAD(P)-binding Rossmann-like Domain"/>
    <property type="match status" value="1"/>
</dbReference>
<evidence type="ECO:0000256" key="2">
    <source>
        <dbReference type="ARBA" id="ARBA00022723"/>
    </source>
</evidence>
<dbReference type="RefSeq" id="WP_204916296.1">
    <property type="nucleotide sequence ID" value="NZ_BAAAQP010000011.1"/>
</dbReference>
<dbReference type="SUPFAM" id="SSF51735">
    <property type="entry name" value="NAD(P)-binding Rossmann-fold domains"/>
    <property type="match status" value="1"/>
</dbReference>
<evidence type="ECO:0000313" key="9">
    <source>
        <dbReference type="Proteomes" id="UP000704762"/>
    </source>
</evidence>
<dbReference type="Proteomes" id="UP000704762">
    <property type="component" value="Unassembled WGS sequence"/>
</dbReference>
<dbReference type="PANTHER" id="PTHR42813">
    <property type="entry name" value="ZINC-TYPE ALCOHOL DEHYDROGENASE-LIKE"/>
    <property type="match status" value="1"/>
</dbReference>
<dbReference type="PROSITE" id="PS00059">
    <property type="entry name" value="ADH_ZINC"/>
    <property type="match status" value="1"/>
</dbReference>
<feature type="domain" description="Alcohol dehydrogenase-like N-terminal" evidence="7">
    <location>
        <begin position="25"/>
        <end position="141"/>
    </location>
</feature>
<dbReference type="PANTHER" id="PTHR42813:SF2">
    <property type="entry name" value="DEHYDROGENASE, ZINC-CONTAINING, PUTATIVE (AFU_ORTHOLOGUE AFUA_2G02810)-RELATED"/>
    <property type="match status" value="1"/>
</dbReference>
<evidence type="ECO:0000313" key="8">
    <source>
        <dbReference type="EMBL" id="MBM7797643.1"/>
    </source>
</evidence>
<keyword evidence="9" id="KW-1185">Reference proteome</keyword>
<protein>
    <submittedName>
        <fullName evidence="8">Threonine dehydrogenase-like Zn-dependent dehydrogenase</fullName>
    </submittedName>
</protein>
<dbReference type="InterPro" id="IPR013154">
    <property type="entry name" value="ADH-like_N"/>
</dbReference>
<evidence type="ECO:0000256" key="1">
    <source>
        <dbReference type="ARBA" id="ARBA00001947"/>
    </source>
</evidence>
<organism evidence="8 9">
    <name type="scientific">Microlunatus panaciterrae</name>
    <dbReference type="NCBI Taxonomy" id="400768"/>
    <lineage>
        <taxon>Bacteria</taxon>
        <taxon>Bacillati</taxon>
        <taxon>Actinomycetota</taxon>
        <taxon>Actinomycetes</taxon>
        <taxon>Propionibacteriales</taxon>
        <taxon>Propionibacteriaceae</taxon>
        <taxon>Microlunatus</taxon>
    </lineage>
</organism>
<name>A0ABS2RG25_9ACTN</name>
<dbReference type="Pfam" id="PF00107">
    <property type="entry name" value="ADH_zinc_N"/>
    <property type="match status" value="1"/>
</dbReference>
<proteinExistence type="inferred from homology"/>
<dbReference type="EMBL" id="JAFBCF010000001">
    <property type="protein sequence ID" value="MBM7797643.1"/>
    <property type="molecule type" value="Genomic_DNA"/>
</dbReference>
<comment type="similarity">
    <text evidence="5">Belongs to the zinc-containing alcohol dehydrogenase family.</text>
</comment>
<dbReference type="InterPro" id="IPR013149">
    <property type="entry name" value="ADH-like_C"/>
</dbReference>
<keyword evidence="3 5" id="KW-0862">Zinc</keyword>
<evidence type="ECO:0000256" key="3">
    <source>
        <dbReference type="ARBA" id="ARBA00022833"/>
    </source>
</evidence>
<dbReference type="CDD" id="cd08283">
    <property type="entry name" value="FDH_like_1"/>
    <property type="match status" value="1"/>
</dbReference>
<comment type="cofactor">
    <cofactor evidence="1 5">
        <name>Zn(2+)</name>
        <dbReference type="ChEBI" id="CHEBI:29105"/>
    </cofactor>
</comment>
<dbReference type="InterPro" id="IPR036291">
    <property type="entry name" value="NAD(P)-bd_dom_sf"/>
</dbReference>